<feature type="domain" description="Aconitase/3-isopropylmalate dehydratase large subunit alpha/beta/alpha" evidence="8">
    <location>
        <begin position="79"/>
        <end position="558"/>
    </location>
</feature>
<dbReference type="FunFam" id="3.20.19.10:FF:000001">
    <property type="entry name" value="Aconitate hydratase"/>
    <property type="match status" value="1"/>
</dbReference>
<reference evidence="10" key="2">
    <citation type="submission" date="2021-04" db="EMBL/GenBank/DDBJ databases">
        <authorList>
            <person name="Gilroy R."/>
        </authorList>
    </citation>
    <scope>NUCLEOTIDE SEQUENCE</scope>
    <source>
        <strain evidence="10">ChiHjej12B11-14209</strain>
    </source>
</reference>
<organism evidence="10 11">
    <name type="scientific">Candidatus Olsenella pullistercoris</name>
    <dbReference type="NCBI Taxonomy" id="2838712"/>
    <lineage>
        <taxon>Bacteria</taxon>
        <taxon>Bacillati</taxon>
        <taxon>Actinomycetota</taxon>
        <taxon>Coriobacteriia</taxon>
        <taxon>Coriobacteriales</taxon>
        <taxon>Atopobiaceae</taxon>
        <taxon>Olsenella</taxon>
    </lineage>
</organism>
<keyword evidence="4 7" id="KW-0408">Iron</keyword>
<keyword evidence="5 7" id="KW-0411">Iron-sulfur</keyword>
<dbReference type="AlphaFoldDB" id="A0A9D2EYK1"/>
<comment type="catalytic activity">
    <reaction evidence="7">
        <text>citrate = D-threo-isocitrate</text>
        <dbReference type="Rhea" id="RHEA:10336"/>
        <dbReference type="ChEBI" id="CHEBI:15562"/>
        <dbReference type="ChEBI" id="CHEBI:16947"/>
        <dbReference type="EC" id="4.2.1.3"/>
    </reaction>
</comment>
<dbReference type="NCBIfam" id="NF006757">
    <property type="entry name" value="PRK09277.1"/>
    <property type="match status" value="1"/>
</dbReference>
<dbReference type="InterPro" id="IPR001030">
    <property type="entry name" value="Acoase/IPM_deHydtase_lsu_aba"/>
</dbReference>
<accession>A0A9D2EYK1</accession>
<keyword evidence="3" id="KW-0479">Metal-binding</keyword>
<evidence type="ECO:0000256" key="2">
    <source>
        <dbReference type="ARBA" id="ARBA00007185"/>
    </source>
</evidence>
<evidence type="ECO:0000256" key="5">
    <source>
        <dbReference type="ARBA" id="ARBA00023014"/>
    </source>
</evidence>
<evidence type="ECO:0000259" key="9">
    <source>
        <dbReference type="Pfam" id="PF00694"/>
    </source>
</evidence>
<comment type="function">
    <text evidence="7">Catalyzes the isomerization of citrate to isocitrate via cis-aconitate.</text>
</comment>
<dbReference type="GO" id="GO:0003994">
    <property type="term" value="F:aconitate hydratase activity"/>
    <property type="evidence" value="ECO:0007669"/>
    <property type="project" value="UniProtKB-EC"/>
</dbReference>
<evidence type="ECO:0000256" key="6">
    <source>
        <dbReference type="ARBA" id="ARBA00023239"/>
    </source>
</evidence>
<reference evidence="10" key="1">
    <citation type="journal article" date="2021" name="PeerJ">
        <title>Extensive microbial diversity within the chicken gut microbiome revealed by metagenomics and culture.</title>
        <authorList>
            <person name="Gilroy R."/>
            <person name="Ravi A."/>
            <person name="Getino M."/>
            <person name="Pursley I."/>
            <person name="Horton D.L."/>
            <person name="Alikhan N.F."/>
            <person name="Baker D."/>
            <person name="Gharbi K."/>
            <person name="Hall N."/>
            <person name="Watson M."/>
            <person name="Adriaenssens E.M."/>
            <person name="Foster-Nyarko E."/>
            <person name="Jarju S."/>
            <person name="Secka A."/>
            <person name="Antonio M."/>
            <person name="Oren A."/>
            <person name="Chaudhuri R.R."/>
            <person name="La Ragione R."/>
            <person name="Hildebrand F."/>
            <person name="Pallen M.J."/>
        </authorList>
    </citation>
    <scope>NUCLEOTIDE SEQUENCE</scope>
    <source>
        <strain evidence="10">ChiHjej12B11-14209</strain>
    </source>
</reference>
<dbReference type="SUPFAM" id="SSF52016">
    <property type="entry name" value="LeuD/IlvD-like"/>
    <property type="match status" value="1"/>
</dbReference>
<comment type="caution">
    <text evidence="10">The sequence shown here is derived from an EMBL/GenBank/DDBJ whole genome shotgun (WGS) entry which is preliminary data.</text>
</comment>
<dbReference type="NCBIfam" id="NF009520">
    <property type="entry name" value="PRK12881.1"/>
    <property type="match status" value="1"/>
</dbReference>
<gene>
    <name evidence="10" type="primary">acnA</name>
    <name evidence="10" type="ORF">IAA19_05020</name>
</gene>
<dbReference type="GO" id="GO:0046872">
    <property type="term" value="F:metal ion binding"/>
    <property type="evidence" value="ECO:0007669"/>
    <property type="project" value="UniProtKB-KW"/>
</dbReference>
<evidence type="ECO:0000259" key="8">
    <source>
        <dbReference type="Pfam" id="PF00330"/>
    </source>
</evidence>
<evidence type="ECO:0000256" key="1">
    <source>
        <dbReference type="ARBA" id="ARBA00001966"/>
    </source>
</evidence>
<dbReference type="InterPro" id="IPR044137">
    <property type="entry name" value="AcnA_IRP_Swivel"/>
</dbReference>
<protein>
    <recommendedName>
        <fullName evidence="7">Aconitate hydratase</fullName>
        <shortName evidence="7">Aconitase</shortName>
        <ecNumber evidence="7">4.2.1.3</ecNumber>
    </recommendedName>
</protein>
<dbReference type="Gene3D" id="3.30.499.10">
    <property type="entry name" value="Aconitase, domain 3"/>
    <property type="match status" value="2"/>
</dbReference>
<name>A0A9D2EYK1_9ACTN</name>
<dbReference type="Gene3D" id="3.20.19.10">
    <property type="entry name" value="Aconitase, domain 4"/>
    <property type="match status" value="1"/>
</dbReference>
<dbReference type="InterPro" id="IPR000573">
    <property type="entry name" value="AconitaseA/IPMdHydase_ssu_swvl"/>
</dbReference>
<dbReference type="Proteomes" id="UP000824062">
    <property type="component" value="Unassembled WGS sequence"/>
</dbReference>
<evidence type="ECO:0000256" key="7">
    <source>
        <dbReference type="RuleBase" id="RU361275"/>
    </source>
</evidence>
<dbReference type="Gene3D" id="6.10.190.10">
    <property type="match status" value="1"/>
</dbReference>
<dbReference type="CDD" id="cd01580">
    <property type="entry name" value="AcnA_IRP_Swivel"/>
    <property type="match status" value="1"/>
</dbReference>
<comment type="similarity">
    <text evidence="2 7">Belongs to the aconitase/IPM isomerase family.</text>
</comment>
<keyword evidence="7" id="KW-0004">4Fe-4S</keyword>
<dbReference type="EC" id="4.2.1.3" evidence="7"/>
<comment type="cofactor">
    <cofactor evidence="1">
        <name>[4Fe-4S] cluster</name>
        <dbReference type="ChEBI" id="CHEBI:49883"/>
    </cofactor>
</comment>
<dbReference type="NCBIfam" id="TIGR01341">
    <property type="entry name" value="aconitase_1"/>
    <property type="match status" value="1"/>
</dbReference>
<dbReference type="InterPro" id="IPR015928">
    <property type="entry name" value="Aconitase/3IPM_dehydase_swvl"/>
</dbReference>
<evidence type="ECO:0000313" key="10">
    <source>
        <dbReference type="EMBL" id="HIZ46363.1"/>
    </source>
</evidence>
<evidence type="ECO:0000256" key="4">
    <source>
        <dbReference type="ARBA" id="ARBA00023004"/>
    </source>
</evidence>
<evidence type="ECO:0000256" key="3">
    <source>
        <dbReference type="ARBA" id="ARBA00022723"/>
    </source>
</evidence>
<dbReference type="GO" id="GO:0051539">
    <property type="term" value="F:4 iron, 4 sulfur cluster binding"/>
    <property type="evidence" value="ECO:0007669"/>
    <property type="project" value="UniProtKB-KW"/>
</dbReference>
<dbReference type="InterPro" id="IPR006249">
    <property type="entry name" value="Aconitase/IRP2"/>
</dbReference>
<dbReference type="Pfam" id="PF00330">
    <property type="entry name" value="Aconitase"/>
    <property type="match status" value="1"/>
</dbReference>
<dbReference type="EMBL" id="DXBM01000044">
    <property type="protein sequence ID" value="HIZ46363.1"/>
    <property type="molecule type" value="Genomic_DNA"/>
</dbReference>
<dbReference type="PRINTS" id="PR00415">
    <property type="entry name" value="ACONITASE"/>
</dbReference>
<dbReference type="PANTHER" id="PTHR11670">
    <property type="entry name" value="ACONITASE/IRON-RESPONSIVE ELEMENT FAMILY MEMBER"/>
    <property type="match status" value="1"/>
</dbReference>
<dbReference type="Pfam" id="PF00694">
    <property type="entry name" value="Aconitase_C"/>
    <property type="match status" value="1"/>
</dbReference>
<keyword evidence="6 7" id="KW-0456">Lyase</keyword>
<dbReference type="SUPFAM" id="SSF53732">
    <property type="entry name" value="Aconitase iron-sulfur domain"/>
    <property type="match status" value="1"/>
</dbReference>
<proteinExistence type="inferred from homology"/>
<feature type="domain" description="Aconitase A/isopropylmalate dehydratase small subunit swivel" evidence="9">
    <location>
        <begin position="685"/>
        <end position="812"/>
    </location>
</feature>
<dbReference type="InterPro" id="IPR036008">
    <property type="entry name" value="Aconitase_4Fe-4S_dom"/>
</dbReference>
<sequence>MTATSELRAAVLEARRPVLVEEGGLSRLAHVVSRIPGADRIPRALVVLLENVVRRAATDDDAVRMAAAVVGAGLSGAPGEEVEFMPARVLFQDFTGVPVFVDFAAMRDAMAARGGDPLRVNPQIPCTLVVDHSVIADSAECAGALERNQEAEAARNRERFAFLKWASRSFENVRIVPPGGGICHQLNIERFCDVVTTDALARDGRDVACFDTLVGTDSHTTTANGVGVLGWGVGGIEAEAAALGQPISLLVPPVVELRLTGALPEGVSGMDVALTVAELLRSAGVVGSIVEVTGDGASSLSATQRACVANMTPEYGATATIFPVDDETLRYLALAGRDESELAFARRYLSEQGVLGSDSGRVYARTLELDLTSVEPSLAGPSRPHDRVGVGGLRERFERAAADAGRELSERFDAPGAGEIGHGAIAIAAITSCTTATDPAMMVAAGLLARHAVERGLGPRPWVKKVLAPGSRATELLLERCGLAEPLRRLGFYTCGFGCMSCIGNSGDIKGCLRGLARDVELASVLSGNRNFEGRISPDVSQNYLCQPALVVAYSIAGTVDIDLTREPLGTDAHGEPVMLSDVMPTDDEVARELAEHLDRSLFAEGAEGLFEGAPSWEAIESGDSPTFSWDEGSTYVRRAPYFEIARPCPTFELRGARALALLGDFVTTDHISPAGSIAEDSPAARYLVERGVEPADFNTYGSRRGNHEVMARGTFANVRLRNALAGGRLGGWTRDLLTGELASIFDAAEHYREQGVPLVVVAGKLYGSGSSRDWAGKGPLLLGVRAVIAESFERIHRSNLVQMGVVPLQLMDGESAESLGITGEESFDVEPIDLSHGLPSPAVARVTARRPDGSSVEFACVVRVDTPMEGAYLSRGGILPFVLDALA</sequence>
<dbReference type="InterPro" id="IPR015931">
    <property type="entry name" value="Acnase/IPM_dHydase_lsu_aba_1/3"/>
</dbReference>
<evidence type="ECO:0000313" key="11">
    <source>
        <dbReference type="Proteomes" id="UP000824062"/>
    </source>
</evidence>